<dbReference type="InterPro" id="IPR036388">
    <property type="entry name" value="WH-like_DNA-bd_sf"/>
</dbReference>
<dbReference type="InterPro" id="IPR013325">
    <property type="entry name" value="RNA_pol_sigma_r2"/>
</dbReference>
<name>A0ABY3RQF9_9MICO</name>
<dbReference type="PANTHER" id="PTHR30173">
    <property type="entry name" value="SIGMA 19 FACTOR"/>
    <property type="match status" value="1"/>
</dbReference>
<accession>A0ABY3RQF9</accession>
<evidence type="ECO:0000256" key="1">
    <source>
        <dbReference type="ARBA" id="ARBA00010641"/>
    </source>
</evidence>
<keyword evidence="3" id="KW-0805">Transcription regulation</keyword>
<evidence type="ECO:0000256" key="4">
    <source>
        <dbReference type="ARBA" id="ARBA00023082"/>
    </source>
</evidence>
<dbReference type="InterPro" id="IPR032710">
    <property type="entry name" value="NTF2-like_dom_sf"/>
</dbReference>
<organism evidence="8 9">
    <name type="scientific">Microbacterium resistens</name>
    <dbReference type="NCBI Taxonomy" id="156977"/>
    <lineage>
        <taxon>Bacteria</taxon>
        <taxon>Bacillati</taxon>
        <taxon>Actinomycetota</taxon>
        <taxon>Actinomycetes</taxon>
        <taxon>Micrococcales</taxon>
        <taxon>Microbacteriaceae</taxon>
        <taxon>Microbacterium</taxon>
    </lineage>
</organism>
<keyword evidence="4" id="KW-0731">Sigma factor</keyword>
<sequence length="297" mass="32550">MTASSPAAQAWERERGRLLGIAYRMLGDLGHAEDVVSEVAIDALREERAGTREVRSWPALLTTMCVRRSIDRLRAEIAVREDYVGHWLPEPVATGRLPEDAIADRELLSHALLHLAEQLAPEARAAVVLHRAFGMPTREIAEILEKSPAAVRQLLSRAERRLRIDATSTPPRSADREALARLVAAIEEGEIDAVVTLLEDDAILWADGGGRVRSALNPVFGAEKVARFLRGIVERARAHDAVHPLRGGLVEVNGETALLLHYSGHDAVVTIELGDSGRIRALRQVANPEKLRHARAA</sequence>
<dbReference type="Pfam" id="PF04542">
    <property type="entry name" value="Sigma70_r2"/>
    <property type="match status" value="1"/>
</dbReference>
<dbReference type="Gene3D" id="1.10.1740.10">
    <property type="match status" value="1"/>
</dbReference>
<dbReference type="SUPFAM" id="SSF88659">
    <property type="entry name" value="Sigma3 and sigma4 domains of RNA polymerase sigma factors"/>
    <property type="match status" value="1"/>
</dbReference>
<dbReference type="SUPFAM" id="SSF88946">
    <property type="entry name" value="Sigma2 domain of RNA polymerase sigma factors"/>
    <property type="match status" value="1"/>
</dbReference>
<dbReference type="Proteomes" id="UP001199642">
    <property type="component" value="Chromosome"/>
</dbReference>
<comment type="subunit">
    <text evidence="2">Interacts transiently with the RNA polymerase catalytic core formed by RpoA, RpoB, RpoC and RpoZ (2 alpha, 1 beta, 1 beta' and 1 omega subunit) to form the RNA polymerase holoenzyme that can initiate transcription.</text>
</comment>
<evidence type="ECO:0000259" key="6">
    <source>
        <dbReference type="Pfam" id="PF04542"/>
    </source>
</evidence>
<gene>
    <name evidence="8" type="ORF">K8F61_10380</name>
</gene>
<dbReference type="InterPro" id="IPR013249">
    <property type="entry name" value="RNA_pol_sigma70_r4_t2"/>
</dbReference>
<dbReference type="RefSeq" id="WP_231818938.1">
    <property type="nucleotide sequence ID" value="NZ_CP082781.1"/>
</dbReference>
<dbReference type="InterPro" id="IPR013324">
    <property type="entry name" value="RNA_pol_sigma_r3/r4-like"/>
</dbReference>
<feature type="domain" description="RNA polymerase sigma factor 70 region 4 type 2" evidence="7">
    <location>
        <begin position="111"/>
        <end position="162"/>
    </location>
</feature>
<evidence type="ECO:0000313" key="8">
    <source>
        <dbReference type="EMBL" id="UGS25110.1"/>
    </source>
</evidence>
<protein>
    <submittedName>
        <fullName evidence="8">Sigma-70 family RNA polymerase sigma factor</fullName>
    </submittedName>
</protein>
<dbReference type="InterPro" id="IPR052704">
    <property type="entry name" value="ECF_Sigma-70_Domain"/>
</dbReference>
<dbReference type="Gene3D" id="1.10.10.10">
    <property type="entry name" value="Winged helix-like DNA-binding domain superfamily/Winged helix DNA-binding domain"/>
    <property type="match status" value="1"/>
</dbReference>
<evidence type="ECO:0000256" key="5">
    <source>
        <dbReference type="ARBA" id="ARBA00023163"/>
    </source>
</evidence>
<dbReference type="InterPro" id="IPR007627">
    <property type="entry name" value="RNA_pol_sigma70_r2"/>
</dbReference>
<dbReference type="Gene3D" id="3.10.450.50">
    <property type="match status" value="1"/>
</dbReference>
<dbReference type="NCBIfam" id="TIGR02937">
    <property type="entry name" value="sigma70-ECF"/>
    <property type="match status" value="1"/>
</dbReference>
<comment type="similarity">
    <text evidence="1">Belongs to the sigma-70 factor family. ECF subfamily.</text>
</comment>
<feature type="domain" description="RNA polymerase sigma-70 region 2" evidence="6">
    <location>
        <begin position="12"/>
        <end position="75"/>
    </location>
</feature>
<dbReference type="Pfam" id="PF08281">
    <property type="entry name" value="Sigma70_r4_2"/>
    <property type="match status" value="1"/>
</dbReference>
<evidence type="ECO:0000259" key="7">
    <source>
        <dbReference type="Pfam" id="PF08281"/>
    </source>
</evidence>
<dbReference type="PANTHER" id="PTHR30173:SF36">
    <property type="entry name" value="ECF RNA POLYMERASE SIGMA FACTOR SIGJ"/>
    <property type="match status" value="1"/>
</dbReference>
<dbReference type="InterPro" id="IPR014284">
    <property type="entry name" value="RNA_pol_sigma-70_dom"/>
</dbReference>
<evidence type="ECO:0000256" key="2">
    <source>
        <dbReference type="ARBA" id="ARBA00011344"/>
    </source>
</evidence>
<evidence type="ECO:0000256" key="3">
    <source>
        <dbReference type="ARBA" id="ARBA00023015"/>
    </source>
</evidence>
<dbReference type="EMBL" id="CP082781">
    <property type="protein sequence ID" value="UGS25110.1"/>
    <property type="molecule type" value="Genomic_DNA"/>
</dbReference>
<proteinExistence type="inferred from homology"/>
<evidence type="ECO:0000313" key="9">
    <source>
        <dbReference type="Proteomes" id="UP001199642"/>
    </source>
</evidence>
<keyword evidence="9" id="KW-1185">Reference proteome</keyword>
<dbReference type="SUPFAM" id="SSF54427">
    <property type="entry name" value="NTF2-like"/>
    <property type="match status" value="1"/>
</dbReference>
<keyword evidence="5" id="KW-0804">Transcription</keyword>
<reference evidence="8 9" key="1">
    <citation type="submission" date="2023-01" db="EMBL/GenBank/DDBJ databases">
        <title>Characterization of estradiol degrading bacteria Microbacterium sp. MZT7 and reveal degrading genes through genome analysis.</title>
        <authorList>
            <person name="Hao P."/>
            <person name="Gao Y."/>
        </authorList>
    </citation>
    <scope>NUCLEOTIDE SEQUENCE [LARGE SCALE GENOMIC DNA]</scope>
    <source>
        <strain evidence="8 9">MZT7</strain>
    </source>
</reference>